<comment type="similarity">
    <text evidence="11 14">Belongs to the fluoride channel Fluc/FEX (TC 1.A.43) family.</text>
</comment>
<dbReference type="RefSeq" id="WP_066419479.1">
    <property type="nucleotide sequence ID" value="NZ_CP018866.1"/>
</dbReference>
<evidence type="ECO:0000256" key="7">
    <source>
        <dbReference type="ARBA" id="ARBA00023053"/>
    </source>
</evidence>
<keyword evidence="5 14" id="KW-0479">Metal-binding</keyword>
<dbReference type="PANTHER" id="PTHR28259:SF16">
    <property type="entry name" value="FLUORIDE-SPECIFIC ION CHANNEL FLUC 2"/>
    <property type="match status" value="1"/>
</dbReference>
<keyword evidence="7 14" id="KW-0915">Sodium</keyword>
<gene>
    <name evidence="14" type="primary">fluC</name>
    <name evidence="14" type="synonym">crcB</name>
    <name evidence="15" type="ORF">BC6307_03315</name>
</gene>
<accession>A0A223KLU3</accession>
<organism evidence="15 16">
    <name type="scientific">Sutcliffiella cohnii</name>
    <dbReference type="NCBI Taxonomy" id="33932"/>
    <lineage>
        <taxon>Bacteria</taxon>
        <taxon>Bacillati</taxon>
        <taxon>Bacillota</taxon>
        <taxon>Bacilli</taxon>
        <taxon>Bacillales</taxon>
        <taxon>Bacillaceae</taxon>
        <taxon>Sutcliffiella</taxon>
    </lineage>
</organism>
<dbReference type="InterPro" id="IPR003691">
    <property type="entry name" value="FluC"/>
</dbReference>
<feature type="transmembrane region" description="Helical" evidence="14">
    <location>
        <begin position="68"/>
        <end position="91"/>
    </location>
</feature>
<feature type="binding site" evidence="14">
    <location>
        <position position="78"/>
    </location>
    <ligand>
        <name>Na(+)</name>
        <dbReference type="ChEBI" id="CHEBI:29101"/>
        <note>structural</note>
    </ligand>
</feature>
<keyword evidence="9 14" id="KW-0472">Membrane</keyword>
<dbReference type="Proteomes" id="UP000215224">
    <property type="component" value="Chromosome"/>
</dbReference>
<keyword evidence="8 14" id="KW-0406">Ion transport</keyword>
<evidence type="ECO:0000313" key="16">
    <source>
        <dbReference type="Proteomes" id="UP000215224"/>
    </source>
</evidence>
<dbReference type="STRING" id="1314751.GCA_001591425_03678"/>
<evidence type="ECO:0000256" key="5">
    <source>
        <dbReference type="ARBA" id="ARBA00022723"/>
    </source>
</evidence>
<evidence type="ECO:0000256" key="9">
    <source>
        <dbReference type="ARBA" id="ARBA00023136"/>
    </source>
</evidence>
<evidence type="ECO:0000256" key="4">
    <source>
        <dbReference type="ARBA" id="ARBA00022692"/>
    </source>
</evidence>
<keyword evidence="6 14" id="KW-1133">Transmembrane helix</keyword>
<feature type="transmembrane region" description="Helical" evidence="14">
    <location>
        <begin position="36"/>
        <end position="56"/>
    </location>
</feature>
<keyword evidence="16" id="KW-1185">Reference proteome</keyword>
<dbReference type="HAMAP" id="MF_00454">
    <property type="entry name" value="FluC"/>
    <property type="match status" value="1"/>
</dbReference>
<protein>
    <recommendedName>
        <fullName evidence="14">Fluoride-specific ion channel FluC</fullName>
    </recommendedName>
</protein>
<evidence type="ECO:0000256" key="1">
    <source>
        <dbReference type="ARBA" id="ARBA00004651"/>
    </source>
</evidence>
<keyword evidence="10 14" id="KW-0407">Ion channel</keyword>
<evidence type="ECO:0000256" key="11">
    <source>
        <dbReference type="ARBA" id="ARBA00035120"/>
    </source>
</evidence>
<dbReference type="PANTHER" id="PTHR28259">
    <property type="entry name" value="FLUORIDE EXPORT PROTEIN 1-RELATED"/>
    <property type="match status" value="1"/>
</dbReference>
<comment type="activity regulation">
    <text evidence="14">Na(+) is not transported, but it plays an essential structural role and its presence is essential for fluoride channel function.</text>
</comment>
<feature type="binding site" evidence="14">
    <location>
        <position position="81"/>
    </location>
    <ligand>
        <name>Na(+)</name>
        <dbReference type="ChEBI" id="CHEBI:29101"/>
        <note>structural</note>
    </ligand>
</feature>
<dbReference type="Pfam" id="PF02537">
    <property type="entry name" value="CRCB"/>
    <property type="match status" value="1"/>
</dbReference>
<comment type="function">
    <text evidence="13 14">Fluoride-specific ion channel. Important for reducing fluoride concentration in the cell, thus reducing its toxicity.</text>
</comment>
<dbReference type="GO" id="GO:0140114">
    <property type="term" value="P:cellular detoxification of fluoride"/>
    <property type="evidence" value="ECO:0007669"/>
    <property type="project" value="UniProtKB-UniRule"/>
</dbReference>
<proteinExistence type="inferred from homology"/>
<evidence type="ECO:0000256" key="6">
    <source>
        <dbReference type="ARBA" id="ARBA00022989"/>
    </source>
</evidence>
<name>A0A223KLU3_9BACI</name>
<dbReference type="GO" id="GO:0005886">
    <property type="term" value="C:plasma membrane"/>
    <property type="evidence" value="ECO:0007669"/>
    <property type="project" value="UniProtKB-SubCell"/>
</dbReference>
<evidence type="ECO:0000313" key="15">
    <source>
        <dbReference type="EMBL" id="AST90366.1"/>
    </source>
</evidence>
<dbReference type="GO" id="GO:0046872">
    <property type="term" value="F:metal ion binding"/>
    <property type="evidence" value="ECO:0007669"/>
    <property type="project" value="UniProtKB-KW"/>
</dbReference>
<evidence type="ECO:0000256" key="8">
    <source>
        <dbReference type="ARBA" id="ARBA00023065"/>
    </source>
</evidence>
<evidence type="ECO:0000256" key="12">
    <source>
        <dbReference type="ARBA" id="ARBA00035585"/>
    </source>
</evidence>
<dbReference type="KEGG" id="bcoh:BC6307_03315"/>
<feature type="transmembrane region" description="Helical" evidence="14">
    <location>
        <begin position="103"/>
        <end position="123"/>
    </location>
</feature>
<evidence type="ECO:0000256" key="13">
    <source>
        <dbReference type="ARBA" id="ARBA00049940"/>
    </source>
</evidence>
<keyword evidence="3 14" id="KW-1003">Cell membrane</keyword>
<dbReference type="NCBIfam" id="TIGR00494">
    <property type="entry name" value="crcB"/>
    <property type="match status" value="1"/>
</dbReference>
<sequence>MELVLLGAGGAAGAVSRYLIGLLFMKKYPHPYIPSAMLIVNLTGSLGLGLYFGAVYDAIPTAAYDELLYLLLGIGFFGAFTTFSTFSMELIELIRKKFYKKAILYFSLSIFGSIGIFLIGFMVSR</sequence>
<evidence type="ECO:0000256" key="14">
    <source>
        <dbReference type="HAMAP-Rule" id="MF_00454"/>
    </source>
</evidence>
<feature type="transmembrane region" description="Helical" evidence="14">
    <location>
        <begin position="6"/>
        <end position="24"/>
    </location>
</feature>
<evidence type="ECO:0000256" key="2">
    <source>
        <dbReference type="ARBA" id="ARBA00022448"/>
    </source>
</evidence>
<keyword evidence="4 14" id="KW-0812">Transmembrane</keyword>
<keyword evidence="2 14" id="KW-0813">Transport</keyword>
<comment type="subcellular location">
    <subcellularLocation>
        <location evidence="1 14">Cell membrane</location>
        <topology evidence="1 14">Multi-pass membrane protein</topology>
    </subcellularLocation>
</comment>
<evidence type="ECO:0000256" key="3">
    <source>
        <dbReference type="ARBA" id="ARBA00022475"/>
    </source>
</evidence>
<comment type="catalytic activity">
    <reaction evidence="12">
        <text>fluoride(in) = fluoride(out)</text>
        <dbReference type="Rhea" id="RHEA:76159"/>
        <dbReference type="ChEBI" id="CHEBI:17051"/>
    </reaction>
    <physiologicalReaction direction="left-to-right" evidence="12">
        <dbReference type="Rhea" id="RHEA:76160"/>
    </physiologicalReaction>
</comment>
<reference evidence="15 16" key="1">
    <citation type="submission" date="2016-12" db="EMBL/GenBank/DDBJ databases">
        <title>The whole genome sequencing and assembly of Bacillus cohnii DSM 6307T strain.</title>
        <authorList>
            <person name="Lee Y.-J."/>
            <person name="Yi H."/>
            <person name="Bahn Y.-S."/>
            <person name="Kim J.F."/>
            <person name="Lee D.-W."/>
        </authorList>
    </citation>
    <scope>NUCLEOTIDE SEQUENCE [LARGE SCALE GENOMIC DNA]</scope>
    <source>
        <strain evidence="15 16">DSM 6307</strain>
    </source>
</reference>
<evidence type="ECO:0000256" key="10">
    <source>
        <dbReference type="ARBA" id="ARBA00023303"/>
    </source>
</evidence>
<dbReference type="EMBL" id="CP018866">
    <property type="protein sequence ID" value="AST90366.1"/>
    <property type="molecule type" value="Genomic_DNA"/>
</dbReference>
<dbReference type="AlphaFoldDB" id="A0A223KLU3"/>
<dbReference type="GO" id="GO:0062054">
    <property type="term" value="F:fluoride channel activity"/>
    <property type="evidence" value="ECO:0007669"/>
    <property type="project" value="UniProtKB-UniRule"/>
</dbReference>